<dbReference type="Proteomes" id="UP000234323">
    <property type="component" value="Unassembled WGS sequence"/>
</dbReference>
<evidence type="ECO:0000313" key="1">
    <source>
        <dbReference type="EMBL" id="PKY47230.1"/>
    </source>
</evidence>
<sequence length="80" mass="9767">MNQNENLTLILDTEERIQELKMLPHREKLFTCRFCKVLNSRIGYWNLEIKGFDWVPGDWRRSQLLQTFLLLDRLLFEVLK</sequence>
<proteinExistence type="predicted"/>
<accession>A0A2I1GKR2</accession>
<organism evidence="1 2">
    <name type="scientific">Rhizophagus irregularis</name>
    <dbReference type="NCBI Taxonomy" id="588596"/>
    <lineage>
        <taxon>Eukaryota</taxon>
        <taxon>Fungi</taxon>
        <taxon>Fungi incertae sedis</taxon>
        <taxon>Mucoromycota</taxon>
        <taxon>Glomeromycotina</taxon>
        <taxon>Glomeromycetes</taxon>
        <taxon>Glomerales</taxon>
        <taxon>Glomeraceae</taxon>
        <taxon>Rhizophagus</taxon>
    </lineage>
</organism>
<comment type="caution">
    <text evidence="1">The sequence shown here is derived from an EMBL/GenBank/DDBJ whole genome shotgun (WGS) entry which is preliminary data.</text>
</comment>
<name>A0A2I1GKR2_9GLOM</name>
<gene>
    <name evidence="1" type="ORF">RhiirA4_543832</name>
</gene>
<reference evidence="1 2" key="1">
    <citation type="submission" date="2015-10" db="EMBL/GenBank/DDBJ databases">
        <title>Genome analyses suggest a sexual origin of heterokaryosis in a supposedly ancient asexual fungus.</title>
        <authorList>
            <person name="Ropars J."/>
            <person name="Sedzielewska K."/>
            <person name="Noel J."/>
            <person name="Charron P."/>
            <person name="Farinelli L."/>
            <person name="Marton T."/>
            <person name="Kruger M."/>
            <person name="Pelin A."/>
            <person name="Brachmann A."/>
            <person name="Corradi N."/>
        </authorList>
    </citation>
    <scope>NUCLEOTIDE SEQUENCE [LARGE SCALE GENOMIC DNA]</scope>
    <source>
        <strain evidence="1 2">A4</strain>
    </source>
</reference>
<dbReference type="AlphaFoldDB" id="A0A2I1GKR2"/>
<dbReference type="EMBL" id="LLXI01000527">
    <property type="protein sequence ID" value="PKY47230.1"/>
    <property type="molecule type" value="Genomic_DNA"/>
</dbReference>
<keyword evidence="2" id="KW-1185">Reference proteome</keyword>
<evidence type="ECO:0000313" key="2">
    <source>
        <dbReference type="Proteomes" id="UP000234323"/>
    </source>
</evidence>
<protein>
    <submittedName>
        <fullName evidence="1">Uncharacterized protein</fullName>
    </submittedName>
</protein>